<dbReference type="InterPro" id="IPR001870">
    <property type="entry name" value="B30.2/SPRY"/>
</dbReference>
<evidence type="ECO:0000256" key="1">
    <source>
        <dbReference type="ARBA" id="ARBA00022614"/>
    </source>
</evidence>
<dbReference type="Ensembl" id="ENSNMLT00000042099.1">
    <property type="protein sequence ID" value="ENSNMLP00000037803.1"/>
    <property type="gene ID" value="ENSNMLG00000023395.1"/>
</dbReference>
<feature type="region of interest" description="Disordered" evidence="3">
    <location>
        <begin position="166"/>
        <end position="191"/>
    </location>
</feature>
<dbReference type="Proteomes" id="UP000694523">
    <property type="component" value="Unplaced"/>
</dbReference>
<feature type="domain" description="B30.2/SPRY" evidence="4">
    <location>
        <begin position="455"/>
        <end position="657"/>
    </location>
</feature>
<evidence type="ECO:0000313" key="5">
    <source>
        <dbReference type="Ensembl" id="ENSNMLP00000037803.1"/>
    </source>
</evidence>
<dbReference type="Ensembl" id="ENSNMLT00000042100.1">
    <property type="protein sequence ID" value="ENSNMLP00000037804.1"/>
    <property type="gene ID" value="ENSNMLG00000023395.1"/>
</dbReference>
<accession>A0A8C6UKR6</accession>
<evidence type="ECO:0000259" key="4">
    <source>
        <dbReference type="PROSITE" id="PS50188"/>
    </source>
</evidence>
<dbReference type="InterPro" id="IPR003877">
    <property type="entry name" value="SPRY_dom"/>
</dbReference>
<dbReference type="InterPro" id="IPR032675">
    <property type="entry name" value="LRR_dom_sf"/>
</dbReference>
<dbReference type="SMART" id="SM00368">
    <property type="entry name" value="LRR_RI"/>
    <property type="match status" value="4"/>
</dbReference>
<name>A0A8C6UKR6_9GOBI</name>
<dbReference type="InterPro" id="IPR001611">
    <property type="entry name" value="Leu-rich_rpt"/>
</dbReference>
<dbReference type="Gene3D" id="2.60.120.920">
    <property type="match status" value="1"/>
</dbReference>
<dbReference type="InterPro" id="IPR043136">
    <property type="entry name" value="B30.2/SPRY_sf"/>
</dbReference>
<dbReference type="InterPro" id="IPR013320">
    <property type="entry name" value="ConA-like_dom_sf"/>
</dbReference>
<keyword evidence="1" id="KW-0433">Leucine-rich repeat</keyword>
<proteinExistence type="predicted"/>
<feature type="compositionally biased region" description="Low complexity" evidence="3">
    <location>
        <begin position="50"/>
        <end position="59"/>
    </location>
</feature>
<keyword evidence="2" id="KW-0677">Repeat</keyword>
<dbReference type="Ensembl" id="ENSNMLT00000042107.1">
    <property type="protein sequence ID" value="ENSNMLP00000037811.1"/>
    <property type="gene ID" value="ENSNMLG00000023395.1"/>
</dbReference>
<sequence length="670" mass="73315">MEQNMEEEEVRGRKDDRALTSDQASGWSRVSLKSDFSKGEPLNFSPGPGPDSQSQSGVSHVSLKSDFSKGEPLNFSPDPGPDSQSQSGVSHVSLKSDFSKGEPLNFSPDPETRLTSPGPRRSQRSDSGRHFHASGGGRPDVCQRAADELPQTAVVRAPREELRERLRARGAQQRGCAEHHHGLPEQDGPGACEQKLDNVDLSAERSLNLLHCLNELEDRSLVKQVQKLMSEGGLSDRDMSPAQWSAMSYILLSSNSDLQHFDLRKYCPTEKGLLGLLLVVKASTKATLRRCGLSPRSCASLASVLSSSSLTHLDLSDNDLQDSGVKLLCKGLSTPCRLQTLRLSGCLISERGGASLASVLSSSSLTHLDLSNNDLQDPGVGLLCEGLKSAPCRLETLRLSGCLISERGAAALASVLSFALSHLRGLDLSYNHPGPSAELLTTLWEQLGRPLDSLRLEPGGVRWLTPGLLKYYSALTLDENTVNECLQLSDDQRTVTSVREKEPRPEHPDRFEWPQVLSSSALTNRCYYEVQWSGGFVDIAVSYRGIRRRGERRECEFGADLQSWCLRVSVDGFSVRHNSEETAVFSSAFSRPPGMFSSGRVGVLLDTNSLSFFDVSSGKRVRLYTFNTVFMETVYAGFWLWNTGSSVTLVDMTQRPPVQLTGTASGSEDF</sequence>
<dbReference type="PANTHER" id="PTHR24106">
    <property type="entry name" value="NACHT, LRR AND CARD DOMAINS-CONTAINING"/>
    <property type="match status" value="1"/>
</dbReference>
<dbReference type="PROSITE" id="PS51450">
    <property type="entry name" value="LRR"/>
    <property type="match status" value="1"/>
</dbReference>
<dbReference type="InterPro" id="IPR006574">
    <property type="entry name" value="PRY"/>
</dbReference>
<dbReference type="Gene3D" id="3.80.10.10">
    <property type="entry name" value="Ribonuclease Inhibitor"/>
    <property type="match status" value="2"/>
</dbReference>
<feature type="region of interest" description="Disordered" evidence="3">
    <location>
        <begin position="1"/>
        <end position="142"/>
    </location>
</feature>
<organism evidence="5 6">
    <name type="scientific">Neogobius melanostomus</name>
    <name type="common">round goby</name>
    <dbReference type="NCBI Taxonomy" id="47308"/>
    <lineage>
        <taxon>Eukaryota</taxon>
        <taxon>Metazoa</taxon>
        <taxon>Chordata</taxon>
        <taxon>Craniata</taxon>
        <taxon>Vertebrata</taxon>
        <taxon>Euteleostomi</taxon>
        <taxon>Actinopterygii</taxon>
        <taxon>Neopterygii</taxon>
        <taxon>Teleostei</taxon>
        <taxon>Neoteleostei</taxon>
        <taxon>Acanthomorphata</taxon>
        <taxon>Gobiaria</taxon>
        <taxon>Gobiiformes</taxon>
        <taxon>Gobioidei</taxon>
        <taxon>Gobiidae</taxon>
        <taxon>Benthophilinae</taxon>
        <taxon>Neogobiini</taxon>
        <taxon>Neogobius</taxon>
    </lineage>
</organism>
<keyword evidence="6" id="KW-1185">Reference proteome</keyword>
<protein>
    <recommendedName>
        <fullName evidence="4">B30.2/SPRY domain-containing protein</fullName>
    </recommendedName>
</protein>
<dbReference type="PROSITE" id="PS50188">
    <property type="entry name" value="B302_SPRY"/>
    <property type="match status" value="1"/>
</dbReference>
<dbReference type="Pfam" id="PF13765">
    <property type="entry name" value="PRY"/>
    <property type="match status" value="1"/>
</dbReference>
<dbReference type="Pfam" id="PF13516">
    <property type="entry name" value="LRR_6"/>
    <property type="match status" value="2"/>
</dbReference>
<dbReference type="SUPFAM" id="SSF52047">
    <property type="entry name" value="RNI-like"/>
    <property type="match status" value="1"/>
</dbReference>
<reference evidence="5" key="1">
    <citation type="submission" date="2025-05" db="UniProtKB">
        <authorList>
            <consortium name="Ensembl"/>
        </authorList>
    </citation>
    <scope>IDENTIFICATION</scope>
</reference>
<evidence type="ECO:0000256" key="2">
    <source>
        <dbReference type="ARBA" id="ARBA00022737"/>
    </source>
</evidence>
<dbReference type="AlphaFoldDB" id="A0A8C6UKR6"/>
<dbReference type="SMART" id="SM00589">
    <property type="entry name" value="PRY"/>
    <property type="match status" value="1"/>
</dbReference>
<evidence type="ECO:0000256" key="3">
    <source>
        <dbReference type="SAM" id="MobiDB-lite"/>
    </source>
</evidence>
<dbReference type="SMART" id="SM00449">
    <property type="entry name" value="SPRY"/>
    <property type="match status" value="1"/>
</dbReference>
<dbReference type="SUPFAM" id="SSF49899">
    <property type="entry name" value="Concanavalin A-like lectins/glucanases"/>
    <property type="match status" value="1"/>
</dbReference>
<dbReference type="InterPro" id="IPR051261">
    <property type="entry name" value="NLR"/>
</dbReference>
<feature type="compositionally biased region" description="Basic and acidic residues" evidence="3">
    <location>
        <begin position="10"/>
        <end position="19"/>
    </location>
</feature>
<evidence type="ECO:0000313" key="6">
    <source>
        <dbReference type="Proteomes" id="UP000694523"/>
    </source>
</evidence>